<proteinExistence type="predicted"/>
<gene>
    <name evidence="2" type="ORF">QQS21_012107</name>
</gene>
<accession>A0AAJ0CBT3</accession>
<feature type="signal peptide" evidence="1">
    <location>
        <begin position="1"/>
        <end position="17"/>
    </location>
</feature>
<name>A0AAJ0CBT3_9HYPO</name>
<evidence type="ECO:0000313" key="3">
    <source>
        <dbReference type="Proteomes" id="UP001251528"/>
    </source>
</evidence>
<reference evidence="2" key="1">
    <citation type="submission" date="2023-06" db="EMBL/GenBank/DDBJ databases">
        <title>Conoideocrella luteorostrata (Hypocreales: Clavicipitaceae), a potential biocontrol fungus for elongate hemlock scale in United States Christmas tree production areas.</title>
        <authorList>
            <person name="Barrett H."/>
            <person name="Lovett B."/>
            <person name="Macias A.M."/>
            <person name="Stajich J.E."/>
            <person name="Kasson M.T."/>
        </authorList>
    </citation>
    <scope>NUCLEOTIDE SEQUENCE</scope>
    <source>
        <strain evidence="2">ARSEF 14590</strain>
    </source>
</reference>
<dbReference type="Proteomes" id="UP001251528">
    <property type="component" value="Unassembled WGS sequence"/>
</dbReference>
<dbReference type="AlphaFoldDB" id="A0AAJ0CBT3"/>
<evidence type="ECO:0000313" key="2">
    <source>
        <dbReference type="EMBL" id="KAK2590213.1"/>
    </source>
</evidence>
<sequence length="225" mass="24190">MLYAAVLTLTVLASAFAESIAKPQAPAANLPYIPDYNVSDACIPGQREQCQGTFTYCIKKGWVAKGEPKQYVNEEECLKARFTGDSPNPSQGGKIPFLEGRNIDCGYYPALTEQCKGTALFCQAAKEGEKACLDARSPPPSGLPFRFPASCRMMTELCIGTVKWCSEVEDGTKKAKAKDTCLARRKQAPTSTTMSTAKAAAAPTSNTFNKVKGKGETSSGKLPFF</sequence>
<comment type="caution">
    <text evidence="2">The sequence shown here is derived from an EMBL/GenBank/DDBJ whole genome shotgun (WGS) entry which is preliminary data.</text>
</comment>
<feature type="chain" id="PRO_5042612328" evidence="1">
    <location>
        <begin position="18"/>
        <end position="225"/>
    </location>
</feature>
<organism evidence="2 3">
    <name type="scientific">Conoideocrella luteorostrata</name>
    <dbReference type="NCBI Taxonomy" id="1105319"/>
    <lineage>
        <taxon>Eukaryota</taxon>
        <taxon>Fungi</taxon>
        <taxon>Dikarya</taxon>
        <taxon>Ascomycota</taxon>
        <taxon>Pezizomycotina</taxon>
        <taxon>Sordariomycetes</taxon>
        <taxon>Hypocreomycetidae</taxon>
        <taxon>Hypocreales</taxon>
        <taxon>Clavicipitaceae</taxon>
        <taxon>Conoideocrella</taxon>
    </lineage>
</organism>
<keyword evidence="3" id="KW-1185">Reference proteome</keyword>
<dbReference type="EMBL" id="JASWJB010000469">
    <property type="protein sequence ID" value="KAK2590213.1"/>
    <property type="molecule type" value="Genomic_DNA"/>
</dbReference>
<evidence type="ECO:0000256" key="1">
    <source>
        <dbReference type="SAM" id="SignalP"/>
    </source>
</evidence>
<protein>
    <submittedName>
        <fullName evidence="2">Uncharacterized protein</fullName>
    </submittedName>
</protein>
<keyword evidence="1" id="KW-0732">Signal</keyword>